<dbReference type="HOGENOM" id="CLU_024673_0_0_2"/>
<name>I3R200_HALMT</name>
<dbReference type="Pfam" id="PF00128">
    <property type="entry name" value="Alpha-amylase"/>
    <property type="match status" value="1"/>
</dbReference>
<feature type="domain" description="Glycosyl hydrolase family 13 catalytic" evidence="2">
    <location>
        <begin position="284"/>
        <end position="610"/>
    </location>
</feature>
<protein>
    <submittedName>
        <fullName evidence="3">Alpha amylase / alpha-glucosidase</fullName>
    </submittedName>
    <submittedName>
        <fullName evidence="4">Alpha-amylase</fullName>
    </submittedName>
    <submittedName>
        <fullName evidence="6">DUF3459 domain-containing protein</fullName>
    </submittedName>
</protein>
<dbReference type="EMBL" id="CP007551">
    <property type="protein sequence ID" value="AHZ22338.1"/>
    <property type="molecule type" value="Genomic_DNA"/>
</dbReference>
<dbReference type="SUPFAM" id="SSF51445">
    <property type="entry name" value="(Trans)glycosidases"/>
    <property type="match status" value="1"/>
</dbReference>
<reference evidence="3" key="5">
    <citation type="submission" date="2014-05" db="EMBL/GenBank/DDBJ databases">
        <authorList>
            <person name="Wang L."/>
            <person name="Yang H."/>
            <person name="Xiang H."/>
        </authorList>
    </citation>
    <scope>NUCLEOTIDE SEQUENCE</scope>
    <source>
        <strain evidence="3">CGMCC 1.2087</strain>
    </source>
</reference>
<reference evidence="5 8" key="3">
    <citation type="journal article" date="2014" name="PLoS Genet.">
        <title>Phylogenetically driven sequencing of extremely halophilic archaea reveals strategies for static and dynamic osmo-response.</title>
        <authorList>
            <person name="Becker E.A."/>
            <person name="Seitzer P.M."/>
            <person name="Tritt A."/>
            <person name="Larsen D."/>
            <person name="Krusor M."/>
            <person name="Yao A.I."/>
            <person name="Wu D."/>
            <person name="Madern D."/>
            <person name="Eisen J.A."/>
            <person name="Darling A.E."/>
            <person name="Facciotti M.T."/>
        </authorList>
    </citation>
    <scope>NUCLEOTIDE SEQUENCE [LARGE SCALE GENOMIC DNA]</scope>
    <source>
        <strain evidence="5">ATCC 33500</strain>
        <strain evidence="8">ATCC 33500 / DSM 1411 / JCM 8866 / NBRC 14739 / NCIMB 2177 / R-4</strain>
    </source>
</reference>
<dbReference type="RefSeq" id="WP_004057797.1">
    <property type="nucleotide sequence ID" value="NC_017941.2"/>
</dbReference>
<dbReference type="eggNOG" id="arCOG02948">
    <property type="taxonomic scope" value="Archaea"/>
</dbReference>
<evidence type="ECO:0000313" key="5">
    <source>
        <dbReference type="EMBL" id="EMA02467.1"/>
    </source>
</evidence>
<evidence type="ECO:0000313" key="4">
    <source>
        <dbReference type="EMBL" id="AHZ22338.1"/>
    </source>
</evidence>
<dbReference type="PaxDb" id="523841-HFX_0533"/>
<reference evidence="4 9" key="4">
    <citation type="submission" date="2014-04" db="EMBL/GenBank/DDBJ databases">
        <title>Transcriptional profiles of Haloferax mediterranei on the basis of nitrogen availability.</title>
        <authorList>
            <person name="Bautista V."/>
        </authorList>
    </citation>
    <scope>NUCLEOTIDE SEQUENCE [LARGE SCALE GENOMIC DNA]</scope>
    <source>
        <strain evidence="4">ATCC 33500</strain>
        <strain evidence="9">ATCC 33500 / DSM 1411 / JCM 8866 / NBRC 14739 / NCIMB 2177 / R-4</strain>
    </source>
</reference>
<dbReference type="PANTHER" id="PTHR10357">
    <property type="entry name" value="ALPHA-AMYLASE FAMILY MEMBER"/>
    <property type="match status" value="1"/>
</dbReference>
<accession>I3R200</accession>
<dbReference type="EMBL" id="CP039139">
    <property type="protein sequence ID" value="QCQ74783.1"/>
    <property type="molecule type" value="Genomic_DNA"/>
</dbReference>
<dbReference type="PATRIC" id="fig|523841.21.peg.1579"/>
<keyword evidence="8" id="KW-1185">Reference proteome</keyword>
<dbReference type="InterPro" id="IPR006047">
    <property type="entry name" value="GH13_cat_dom"/>
</dbReference>
<dbReference type="PANTHER" id="PTHR10357:SF179">
    <property type="entry name" value="NEUTRAL AND BASIC AMINO ACID TRANSPORT PROTEIN RBAT"/>
    <property type="match status" value="1"/>
</dbReference>
<dbReference type="InterPro" id="IPR017853">
    <property type="entry name" value="GH"/>
</dbReference>
<dbReference type="GO" id="GO:0004556">
    <property type="term" value="F:alpha-amylase activity"/>
    <property type="evidence" value="ECO:0007669"/>
    <property type="project" value="TreeGrafter"/>
</dbReference>
<dbReference type="SMR" id="I3R200"/>
<dbReference type="EMBL" id="AOLO01000007">
    <property type="protein sequence ID" value="EMA02467.1"/>
    <property type="molecule type" value="Genomic_DNA"/>
</dbReference>
<dbReference type="CDD" id="cd11313">
    <property type="entry name" value="AmyAc_arch_bac_AmyA"/>
    <property type="match status" value="1"/>
</dbReference>
<dbReference type="Proteomes" id="UP000011603">
    <property type="component" value="Unassembled WGS sequence"/>
</dbReference>
<dbReference type="InterPro" id="IPR013780">
    <property type="entry name" value="Glyco_hydro_b"/>
</dbReference>
<organism evidence="3 7">
    <name type="scientific">Haloferax mediterranei (strain ATCC 33500 / DSM 1411 / JCM 8866 / NBRC 14739 / NCIMB 2177 / R-4)</name>
    <name type="common">Halobacterium mediterranei</name>
    <dbReference type="NCBI Taxonomy" id="523841"/>
    <lineage>
        <taxon>Archaea</taxon>
        <taxon>Methanobacteriati</taxon>
        <taxon>Methanobacteriota</taxon>
        <taxon>Stenosarchaea group</taxon>
        <taxon>Halobacteria</taxon>
        <taxon>Halobacteriales</taxon>
        <taxon>Haloferacaceae</taxon>
        <taxon>Haloferax</taxon>
    </lineage>
</organism>
<feature type="region of interest" description="Disordered" evidence="1">
    <location>
        <begin position="1"/>
        <end position="25"/>
    </location>
</feature>
<dbReference type="GeneID" id="40155895"/>
<reference evidence="6 10" key="6">
    <citation type="submission" date="2019-04" db="EMBL/GenBank/DDBJ databases">
        <title>Methylomes of two halophilic Archaea, Haloarcula marismortui and Haloferax mediterranei.</title>
        <authorList>
            <person name="DasSarma S."/>
            <person name="DasSarma P."/>
            <person name="DasSarma S."/>
            <person name="Fomenkov A."/>
            <person name="Vincze T."/>
            <person name="Anton B.P."/>
            <person name="Roberts R.J."/>
        </authorList>
    </citation>
    <scope>NUCLEOTIDE SEQUENCE [LARGE SCALE GENOMIC DNA]</scope>
    <source>
        <strain evidence="6">ATCC 33500</strain>
        <strain evidence="10">ATCC 33500 / DSM 1411 / JCM 8866 / NBRC 14739 / NCIMB 2177 / R-4</strain>
    </source>
</reference>
<evidence type="ECO:0000313" key="9">
    <source>
        <dbReference type="Proteomes" id="UP000027075"/>
    </source>
</evidence>
<dbReference type="GO" id="GO:0009313">
    <property type="term" value="P:oligosaccharide catabolic process"/>
    <property type="evidence" value="ECO:0007669"/>
    <property type="project" value="TreeGrafter"/>
</dbReference>
<reference evidence="3" key="1">
    <citation type="journal article" date="2012" name="Appl. Environ. Microbiol.">
        <title>Identification of the haloarchaeal phasin (PhaP) that functions in polyhydroxyalkanoate accumulation and granule formation in Haloferax mediterranei.</title>
        <authorList>
            <person name="Cai S."/>
            <person name="Cai L."/>
            <person name="Liu H."/>
            <person name="Liu X."/>
            <person name="Han J."/>
            <person name="Zhou J."/>
            <person name="Xiang H."/>
        </authorList>
    </citation>
    <scope>NUCLEOTIDE SEQUENCE</scope>
    <source>
        <strain evidence="3">CGMCC 1.2087</strain>
    </source>
</reference>
<dbReference type="Proteomes" id="UP000006469">
    <property type="component" value="Chromosome"/>
</dbReference>
<dbReference type="Gene3D" id="2.60.40.1180">
    <property type="entry name" value="Golgi alpha-mannosidase II"/>
    <property type="match status" value="1"/>
</dbReference>
<dbReference type="Gene3D" id="3.20.20.80">
    <property type="entry name" value="Glycosidases"/>
    <property type="match status" value="1"/>
</dbReference>
<evidence type="ECO:0000259" key="2">
    <source>
        <dbReference type="SMART" id="SM00642"/>
    </source>
</evidence>
<sequence>MHHPGPPRFTTVGDPVELAPRNPDPDSTFRWQLVETPDESAATLSDAPVVHLDADVPGVYVAELDAPDGIHHVTVRVFADPRQPARFSITSSEVEEDLDEIESASVIGPFNDFTMGADRVERDGDEWSVDVRLPPGDHDAIFAFDDEFDPYATAEVTIEGAGRPNIRLTGRTEGDEVVVEAIARPAPDGREPSVEFYFDDRDDLAESAVEIDGDRVVVDHEDLPNLSRVHAVVVSEEPHPDEDGETIERASIADTLEIRADGEAVDFSNPADGPEWLDDATMYQIFVREFAGETVETTFTEIERRVPYIESLGVDVVWFTPVCESPTRHGYHITDLFDTATDLGTREEFESLVDTLHDAGITVIFDLVINHTSRDHPAFQLHRAGVADYEDYYERVPAEQDASGIDWAGDDAPGMYFNWARIPNLNYDSLDVRAWMLDVIDEWVDVVDGFRCDVAWGVPHGFWKEVQERVKAENDEFLLLDETVPRDVRFRENEFDYHYDTDLYDTLRDIGTGDAPASALFDALVEAERHGFPEEAVHMRYVENHDETRYATECEEGTLRPAAAATFTLPGVPMIYYGQERGVPEQRGTMRWHDGDADLTDFHRRLVALRNEHPALRSNDVSKASVEVESGDADSVVAYRRVGEDESLLVVLNFDSSPATVSLEADCETEDLLSEVDVAADSIAETADTCVEVADVVVLRE</sequence>
<dbReference type="AlphaFoldDB" id="I3R200"/>
<evidence type="ECO:0000313" key="3">
    <source>
        <dbReference type="EMBL" id="AFK18260.1"/>
    </source>
</evidence>
<evidence type="ECO:0000313" key="10">
    <source>
        <dbReference type="Proteomes" id="UP000299011"/>
    </source>
</evidence>
<evidence type="ECO:0000256" key="1">
    <source>
        <dbReference type="SAM" id="MobiDB-lite"/>
    </source>
</evidence>
<dbReference type="Proteomes" id="UP000299011">
    <property type="component" value="Chromosome"/>
</dbReference>
<proteinExistence type="predicted"/>
<dbReference type="Proteomes" id="UP000027075">
    <property type="component" value="Chromosome"/>
</dbReference>
<gene>
    <name evidence="3" type="primary">amy1</name>
    <name evidence="3" type="ordered locus">HFX_0533</name>
    <name evidence="4" type="ORF">BM92_06595</name>
    <name evidence="5" type="ORF">C439_07790</name>
    <name evidence="6" type="ORF">E6P09_05720</name>
</gene>
<evidence type="ECO:0000313" key="7">
    <source>
        <dbReference type="Proteomes" id="UP000006469"/>
    </source>
</evidence>
<dbReference type="Gene3D" id="2.60.40.10">
    <property type="entry name" value="Immunoglobulins"/>
    <property type="match status" value="1"/>
</dbReference>
<dbReference type="SUPFAM" id="SSF51011">
    <property type="entry name" value="Glycosyl hydrolase domain"/>
    <property type="match status" value="1"/>
</dbReference>
<reference evidence="3 7" key="2">
    <citation type="journal article" date="2012" name="J. Bacteriol.">
        <title>Complete genome sequence of the metabolically versatile halophilic archaeon Haloferax mediterranei, a poly(3-hydroxybutyrate-co-3-hydroxyvalerate) producer.</title>
        <authorList>
            <person name="Han J."/>
            <person name="Zhang F."/>
            <person name="Hou J."/>
            <person name="Liu X."/>
            <person name="Li M."/>
            <person name="Liu H."/>
            <person name="Cai L."/>
            <person name="Zhang B."/>
            <person name="Chen Y."/>
            <person name="Zhou J."/>
            <person name="Hu S."/>
            <person name="Xiang H."/>
        </authorList>
    </citation>
    <scope>NUCLEOTIDE SEQUENCE [LARGE SCALE GENOMIC DNA]</scope>
    <source>
        <strain evidence="7">ATCC 33500 / DSM 1411 / JCM 8866 / NBRC 14739 / NCIMB 2177 / R-4</strain>
        <strain evidence="3">CGMCC 1.2087</strain>
    </source>
</reference>
<dbReference type="EMBL" id="CP001868">
    <property type="protein sequence ID" value="AFK18260.1"/>
    <property type="molecule type" value="Genomic_DNA"/>
</dbReference>
<dbReference type="SMART" id="SM00642">
    <property type="entry name" value="Aamy"/>
    <property type="match status" value="1"/>
</dbReference>
<dbReference type="OrthoDB" id="34423at2157"/>
<dbReference type="STRING" id="523841.HFX_0533"/>
<dbReference type="KEGG" id="hme:HFX_0533"/>
<dbReference type="InterPro" id="IPR013783">
    <property type="entry name" value="Ig-like_fold"/>
</dbReference>
<evidence type="ECO:0000313" key="6">
    <source>
        <dbReference type="EMBL" id="QCQ74783.1"/>
    </source>
</evidence>
<evidence type="ECO:0000313" key="8">
    <source>
        <dbReference type="Proteomes" id="UP000011603"/>
    </source>
</evidence>